<dbReference type="EC" id="2.7.7.101" evidence="12"/>
<evidence type="ECO:0000256" key="11">
    <source>
        <dbReference type="ARBA" id="ARBA00023163"/>
    </source>
</evidence>
<evidence type="ECO:0000256" key="8">
    <source>
        <dbReference type="ARBA" id="ARBA00022833"/>
    </source>
</evidence>
<dbReference type="Proteomes" id="UP000029052">
    <property type="component" value="Unassembled WGS sequence"/>
</dbReference>
<feature type="region of interest" description="Disordered" evidence="15">
    <location>
        <begin position="456"/>
        <end position="491"/>
    </location>
</feature>
<protein>
    <recommendedName>
        <fullName evidence="12 13">DNA primase</fullName>
        <ecNumber evidence="12">2.7.7.101</ecNumber>
    </recommendedName>
</protein>
<comment type="cofactor">
    <cofactor evidence="12 13 14">
        <name>Zn(2+)</name>
        <dbReference type="ChEBI" id="CHEBI:29105"/>
    </cofactor>
    <text evidence="12 13 14">Binds 1 zinc ion per monomer.</text>
</comment>
<feature type="zinc finger region" description="CHC2-type" evidence="12 14">
    <location>
        <begin position="41"/>
        <end position="65"/>
    </location>
</feature>
<dbReference type="Pfam" id="PF10410">
    <property type="entry name" value="DnaB_bind"/>
    <property type="match status" value="1"/>
</dbReference>
<dbReference type="InterPro" id="IPR050219">
    <property type="entry name" value="DnaG_primase"/>
</dbReference>
<dbReference type="RefSeq" id="WP_022859635.1">
    <property type="nucleotide sequence ID" value="NZ_JGZB01000002.1"/>
</dbReference>
<dbReference type="GO" id="GO:0003899">
    <property type="term" value="F:DNA-directed RNA polymerase activity"/>
    <property type="evidence" value="ECO:0007669"/>
    <property type="project" value="UniProtKB-UniRule"/>
</dbReference>
<dbReference type="InterPro" id="IPR030846">
    <property type="entry name" value="DnaG_bac"/>
</dbReference>
<dbReference type="InterPro" id="IPR037068">
    <property type="entry name" value="DNA_primase_core_N_sf"/>
</dbReference>
<dbReference type="Pfam" id="PF01807">
    <property type="entry name" value="Zn_ribbon_DnaG"/>
    <property type="match status" value="1"/>
</dbReference>
<dbReference type="GO" id="GO:0000428">
    <property type="term" value="C:DNA-directed RNA polymerase complex"/>
    <property type="evidence" value="ECO:0007669"/>
    <property type="project" value="UniProtKB-KW"/>
</dbReference>
<dbReference type="FunFam" id="3.90.580.10:FF:000001">
    <property type="entry name" value="DNA primase"/>
    <property type="match status" value="1"/>
</dbReference>
<evidence type="ECO:0000313" key="18">
    <source>
        <dbReference type="Proteomes" id="UP000029052"/>
    </source>
</evidence>
<dbReference type="HAMAP" id="MF_00974">
    <property type="entry name" value="DNA_primase_DnaG"/>
    <property type="match status" value="1"/>
</dbReference>
<keyword evidence="18" id="KW-1185">Reference proteome</keyword>
<dbReference type="NCBIfam" id="TIGR01391">
    <property type="entry name" value="dnaG"/>
    <property type="match status" value="1"/>
</dbReference>
<dbReference type="InterPro" id="IPR002694">
    <property type="entry name" value="Znf_CHC2"/>
</dbReference>
<keyword evidence="7 12" id="KW-0863">Zinc-finger</keyword>
<feature type="compositionally biased region" description="Basic and acidic residues" evidence="15">
    <location>
        <begin position="456"/>
        <end position="467"/>
    </location>
</feature>
<dbReference type="EMBL" id="JGZB01000002">
    <property type="protein sequence ID" value="KFI69259.1"/>
    <property type="molecule type" value="Genomic_DNA"/>
</dbReference>
<dbReference type="CDD" id="cd03364">
    <property type="entry name" value="TOPRIM_DnaG_primases"/>
    <property type="match status" value="1"/>
</dbReference>
<feature type="region of interest" description="Disordered" evidence="15">
    <location>
        <begin position="602"/>
        <end position="623"/>
    </location>
</feature>
<dbReference type="GO" id="GO:0003677">
    <property type="term" value="F:DNA binding"/>
    <property type="evidence" value="ECO:0007669"/>
    <property type="project" value="UniProtKB-KW"/>
</dbReference>
<dbReference type="GO" id="GO:0005737">
    <property type="term" value="C:cytoplasm"/>
    <property type="evidence" value="ECO:0007669"/>
    <property type="project" value="TreeGrafter"/>
</dbReference>
<sequence>MAGKITQEDVDKVRQTADLYEIVSADVQLKSAGGGRFMGLCPFHDDKSPSMSVNPQMGLWHCFACGAGGDTFKYIEQRDGVDFRGAVELLADQYHIELHYEHSGTGKPREERSTRQRLLAANEEAQRFFVDQIAHNPEAVVAHKMLDGRNFSWNDAMHFGCGYAPKGWDNLVRHLSEKGFTQQEMMDAGLARRGNNGTVYDYFRGRATWPIRDTAGNTLGFGARKLFDDDNAGKYLNTPDTALYRKSQVLYGLDLAKNSIQKKRQAVIVEGYTDVMAMHLAGIDTAVATCGTAFGKEHANIIRRLISDDKISGIQLVGPQKVEGQTASSRVVFTFDGDAAGRKGALRAFGLDTSFQAQTFVAVARDNLDPCDLRIYHGDEAVRSLIDHASPLYDFVMRELVSHFDLQYTTGQVGAMKAVAPILAQIRDRSMYDMYVRKMAGMIGVEVDVMRKEANAERSRQHVRDEDAYAQPQSYRSNSRYEQVSPSQQRVERLDTARRNARRQQYFAVDDTVFMTEQQFMALVLQAPYALEPELFGALTVDSFMVPAFRGVFQALVVAGGLPNGQPAQAWNAHVREVAGPVIMPVIDELSVMDVPVASHERFGSRGETGRPDADHPSESQRTAVDDLAKKLLDLGYMRRIAAMQMQMDHMPEGPEKIAMLRSLVQLEQERAQLRAR</sequence>
<dbReference type="InterPro" id="IPR006295">
    <property type="entry name" value="DNA_primase_DnaG"/>
</dbReference>
<evidence type="ECO:0000256" key="3">
    <source>
        <dbReference type="ARBA" id="ARBA00022679"/>
    </source>
</evidence>
<keyword evidence="9" id="KW-0460">Magnesium</keyword>
<dbReference type="InterPro" id="IPR036977">
    <property type="entry name" value="DNA_primase_Znf_CHC2"/>
</dbReference>
<dbReference type="eggNOG" id="COG0358">
    <property type="taxonomic scope" value="Bacteria"/>
</dbReference>
<evidence type="ECO:0000313" key="17">
    <source>
        <dbReference type="EMBL" id="KFI69259.1"/>
    </source>
</evidence>
<keyword evidence="2 12" id="KW-0639">Primosome</keyword>
<keyword evidence="4 12" id="KW-0548">Nucleotidyltransferase</keyword>
<dbReference type="SMART" id="SM00400">
    <property type="entry name" value="ZnF_CHCC"/>
    <property type="match status" value="1"/>
</dbReference>
<dbReference type="Pfam" id="PF08275">
    <property type="entry name" value="DNAG_N"/>
    <property type="match status" value="1"/>
</dbReference>
<keyword evidence="1 12" id="KW-0240">DNA-directed RNA polymerase</keyword>
<dbReference type="PIRSF" id="PIRSF002811">
    <property type="entry name" value="DnaG"/>
    <property type="match status" value="1"/>
</dbReference>
<keyword evidence="3 12" id="KW-0808">Transferase</keyword>
<dbReference type="SUPFAM" id="SSF57783">
    <property type="entry name" value="Zinc beta-ribbon"/>
    <property type="match status" value="1"/>
</dbReference>
<dbReference type="Gene3D" id="3.40.1360.10">
    <property type="match status" value="1"/>
</dbReference>
<feature type="domain" description="Toprim" evidence="16">
    <location>
        <begin position="264"/>
        <end position="361"/>
    </location>
</feature>
<comment type="domain">
    <text evidence="12">Contains an N-terminal zinc-binding domain, a central core domain that contains the primase activity, and a C-terminal DnaB-binding domain.</text>
</comment>
<keyword evidence="10 12" id="KW-0238">DNA-binding</keyword>
<proteinExistence type="inferred from homology"/>
<dbReference type="Gene3D" id="3.90.980.10">
    <property type="entry name" value="DNA primase, catalytic core, N-terminal domain"/>
    <property type="match status" value="1"/>
</dbReference>
<dbReference type="PANTHER" id="PTHR30313:SF2">
    <property type="entry name" value="DNA PRIMASE"/>
    <property type="match status" value="1"/>
</dbReference>
<dbReference type="Pfam" id="PF13662">
    <property type="entry name" value="Toprim_4"/>
    <property type="match status" value="1"/>
</dbReference>
<comment type="subunit">
    <text evidence="12">Monomer. Interacts with DnaB.</text>
</comment>
<comment type="catalytic activity">
    <reaction evidence="12">
        <text>ssDNA + n NTP = ssDNA/pppN(pN)n-1 hybrid + (n-1) diphosphate.</text>
        <dbReference type="EC" id="2.7.7.101"/>
    </reaction>
</comment>
<feature type="compositionally biased region" description="Polar residues" evidence="15">
    <location>
        <begin position="471"/>
        <end position="489"/>
    </location>
</feature>
<name>A0A087BE09_9BIFI</name>
<dbReference type="InterPro" id="IPR019475">
    <property type="entry name" value="DNA_primase_DnaB-bd"/>
</dbReference>
<reference evidence="17 18" key="1">
    <citation type="submission" date="2014-03" db="EMBL/GenBank/DDBJ databases">
        <title>Genomics of Bifidobacteria.</title>
        <authorList>
            <person name="Ventura M."/>
            <person name="Milani C."/>
            <person name="Lugli G.A."/>
        </authorList>
    </citation>
    <scope>NUCLEOTIDE SEQUENCE [LARGE SCALE GENOMIC DNA]</scope>
    <source>
        <strain evidence="17 18">LMG 11591</strain>
    </source>
</reference>
<keyword evidence="6 12" id="KW-0479">Metal-binding</keyword>
<dbReference type="PROSITE" id="PS50880">
    <property type="entry name" value="TOPRIM"/>
    <property type="match status" value="1"/>
</dbReference>
<dbReference type="SMART" id="SM00493">
    <property type="entry name" value="TOPRIM"/>
    <property type="match status" value="1"/>
</dbReference>
<dbReference type="InterPro" id="IPR013264">
    <property type="entry name" value="DNAG_N"/>
</dbReference>
<evidence type="ECO:0000259" key="16">
    <source>
        <dbReference type="PROSITE" id="PS50880"/>
    </source>
</evidence>
<comment type="caution">
    <text evidence="17">The sequence shown here is derived from an EMBL/GenBank/DDBJ whole genome shotgun (WGS) entry which is preliminary data.</text>
</comment>
<dbReference type="GO" id="GO:0006269">
    <property type="term" value="P:DNA replication, synthesis of primer"/>
    <property type="evidence" value="ECO:0007669"/>
    <property type="project" value="UniProtKB-UniRule"/>
</dbReference>
<dbReference type="InterPro" id="IPR034151">
    <property type="entry name" value="TOPRIM_DnaG_bac"/>
</dbReference>
<evidence type="ECO:0000256" key="4">
    <source>
        <dbReference type="ARBA" id="ARBA00022695"/>
    </source>
</evidence>
<comment type="similarity">
    <text evidence="12 13">Belongs to the DnaG primase family.</text>
</comment>
<keyword evidence="11 12" id="KW-0804">Transcription</keyword>
<dbReference type="SUPFAM" id="SSF56731">
    <property type="entry name" value="DNA primase core"/>
    <property type="match status" value="1"/>
</dbReference>
<organism evidence="17 18">
    <name type="scientific">Bifidobacterium magnum</name>
    <dbReference type="NCBI Taxonomy" id="1692"/>
    <lineage>
        <taxon>Bacteria</taxon>
        <taxon>Bacillati</taxon>
        <taxon>Actinomycetota</taxon>
        <taxon>Actinomycetes</taxon>
        <taxon>Bifidobacteriales</taxon>
        <taxon>Bifidobacteriaceae</taxon>
        <taxon>Bifidobacterium</taxon>
    </lineage>
</organism>
<dbReference type="InterPro" id="IPR006171">
    <property type="entry name" value="TOPRIM_dom"/>
</dbReference>
<evidence type="ECO:0000256" key="14">
    <source>
        <dbReference type="PIRSR" id="PIRSR002811-1"/>
    </source>
</evidence>
<evidence type="ECO:0000256" key="12">
    <source>
        <dbReference type="HAMAP-Rule" id="MF_00974"/>
    </source>
</evidence>
<accession>A0A087BE09</accession>
<comment type="function">
    <text evidence="12 13">RNA polymerase that catalyzes the synthesis of short RNA molecules used as primers for DNA polymerase during DNA replication.</text>
</comment>
<dbReference type="GO" id="GO:0008270">
    <property type="term" value="F:zinc ion binding"/>
    <property type="evidence" value="ECO:0007669"/>
    <property type="project" value="UniProtKB-UniRule"/>
</dbReference>
<evidence type="ECO:0000256" key="9">
    <source>
        <dbReference type="ARBA" id="ARBA00022842"/>
    </source>
</evidence>
<evidence type="ECO:0000256" key="7">
    <source>
        <dbReference type="ARBA" id="ARBA00022771"/>
    </source>
</evidence>
<evidence type="ECO:0000256" key="1">
    <source>
        <dbReference type="ARBA" id="ARBA00022478"/>
    </source>
</evidence>
<evidence type="ECO:0000256" key="10">
    <source>
        <dbReference type="ARBA" id="ARBA00023125"/>
    </source>
</evidence>
<dbReference type="AlphaFoldDB" id="A0A087BE09"/>
<gene>
    <name evidence="12" type="primary">dnaG</name>
    <name evidence="17" type="ORF">BMAGN_1027</name>
</gene>
<dbReference type="STRING" id="1692.BMAGN_1027"/>
<evidence type="ECO:0000256" key="13">
    <source>
        <dbReference type="PIRNR" id="PIRNR002811"/>
    </source>
</evidence>
<dbReference type="PANTHER" id="PTHR30313">
    <property type="entry name" value="DNA PRIMASE"/>
    <property type="match status" value="1"/>
</dbReference>
<dbReference type="Gene3D" id="3.90.580.10">
    <property type="entry name" value="Zinc finger, CHC2-type domain"/>
    <property type="match status" value="1"/>
</dbReference>
<keyword evidence="8 12" id="KW-0862">Zinc</keyword>
<evidence type="ECO:0000256" key="6">
    <source>
        <dbReference type="ARBA" id="ARBA00022723"/>
    </source>
</evidence>
<evidence type="ECO:0000256" key="15">
    <source>
        <dbReference type="SAM" id="MobiDB-lite"/>
    </source>
</evidence>
<keyword evidence="5 12" id="KW-0235">DNA replication</keyword>
<evidence type="ECO:0000256" key="2">
    <source>
        <dbReference type="ARBA" id="ARBA00022515"/>
    </source>
</evidence>
<evidence type="ECO:0000256" key="5">
    <source>
        <dbReference type="ARBA" id="ARBA00022705"/>
    </source>
</evidence>
<dbReference type="GO" id="GO:1990077">
    <property type="term" value="C:primosome complex"/>
    <property type="evidence" value="ECO:0007669"/>
    <property type="project" value="UniProtKB-KW"/>
</dbReference>